<feature type="domain" description="C3H1-type" evidence="2">
    <location>
        <begin position="159"/>
        <end position="181"/>
    </location>
</feature>
<feature type="non-terminal residue" evidence="3">
    <location>
        <position position="181"/>
    </location>
</feature>
<feature type="non-terminal residue" evidence="3">
    <location>
        <position position="1"/>
    </location>
</feature>
<protein>
    <recommendedName>
        <fullName evidence="2">C3H1-type domain-containing protein</fullName>
    </recommendedName>
</protein>
<name>A0AA38F643_TAXCH</name>
<dbReference type="Proteomes" id="UP000824469">
    <property type="component" value="Unassembled WGS sequence"/>
</dbReference>
<dbReference type="GO" id="GO:0008270">
    <property type="term" value="F:zinc ion binding"/>
    <property type="evidence" value="ECO:0007669"/>
    <property type="project" value="UniProtKB-KW"/>
</dbReference>
<feature type="zinc finger region" description="C3H1-type" evidence="1">
    <location>
        <begin position="159"/>
        <end position="181"/>
    </location>
</feature>
<keyword evidence="1" id="KW-0479">Metal-binding</keyword>
<evidence type="ECO:0000313" key="3">
    <source>
        <dbReference type="EMBL" id="KAH9290380.1"/>
    </source>
</evidence>
<accession>A0AA38F643</accession>
<organism evidence="3 4">
    <name type="scientific">Taxus chinensis</name>
    <name type="common">Chinese yew</name>
    <name type="synonym">Taxus wallichiana var. chinensis</name>
    <dbReference type="NCBI Taxonomy" id="29808"/>
    <lineage>
        <taxon>Eukaryota</taxon>
        <taxon>Viridiplantae</taxon>
        <taxon>Streptophyta</taxon>
        <taxon>Embryophyta</taxon>
        <taxon>Tracheophyta</taxon>
        <taxon>Spermatophyta</taxon>
        <taxon>Pinopsida</taxon>
        <taxon>Pinidae</taxon>
        <taxon>Conifers II</taxon>
        <taxon>Cupressales</taxon>
        <taxon>Taxaceae</taxon>
        <taxon>Taxus</taxon>
    </lineage>
</organism>
<keyword evidence="1" id="KW-0862">Zinc</keyword>
<dbReference type="InterPro" id="IPR000571">
    <property type="entry name" value="Znf_CCCH"/>
</dbReference>
<gene>
    <name evidence="3" type="ORF">KI387_034497</name>
</gene>
<comment type="caution">
    <text evidence="3">The sequence shown here is derived from an EMBL/GenBank/DDBJ whole genome shotgun (WGS) entry which is preliminary data.</text>
</comment>
<keyword evidence="1" id="KW-0863">Zinc-finger</keyword>
<evidence type="ECO:0000259" key="2">
    <source>
        <dbReference type="PROSITE" id="PS50103"/>
    </source>
</evidence>
<proteinExistence type="predicted"/>
<reference evidence="3 4" key="1">
    <citation type="journal article" date="2021" name="Nat. Plants">
        <title>The Taxus genome provides insights into paclitaxel biosynthesis.</title>
        <authorList>
            <person name="Xiong X."/>
            <person name="Gou J."/>
            <person name="Liao Q."/>
            <person name="Li Y."/>
            <person name="Zhou Q."/>
            <person name="Bi G."/>
            <person name="Li C."/>
            <person name="Du R."/>
            <person name="Wang X."/>
            <person name="Sun T."/>
            <person name="Guo L."/>
            <person name="Liang H."/>
            <person name="Lu P."/>
            <person name="Wu Y."/>
            <person name="Zhang Z."/>
            <person name="Ro D.K."/>
            <person name="Shang Y."/>
            <person name="Huang S."/>
            <person name="Yan J."/>
        </authorList>
    </citation>
    <scope>NUCLEOTIDE SEQUENCE [LARGE SCALE GENOMIC DNA]</scope>
    <source>
        <strain evidence="3">Ta-2019</strain>
    </source>
</reference>
<dbReference type="EMBL" id="JAHRHJ020003813">
    <property type="protein sequence ID" value="KAH9290380.1"/>
    <property type="molecule type" value="Genomic_DNA"/>
</dbReference>
<sequence>DLQFQELDPELLHYTRTVNENILPGIEYYSSQQSQLRNAAQQVACTACSAMIVSPWSPEPVAACRSNLTSPENLDSLLSFSPLSPFSAFRSPLQKIAPRFKLSTYNHAQLEEDVLVMDRIVIRNSSKSFVTSEACWKQNSSGSSSSSSGTSTGASVKCQYKTKIYRSWEDTGTCRYGIKCQ</sequence>
<keyword evidence="4" id="KW-1185">Reference proteome</keyword>
<evidence type="ECO:0000256" key="1">
    <source>
        <dbReference type="PROSITE-ProRule" id="PRU00723"/>
    </source>
</evidence>
<evidence type="ECO:0000313" key="4">
    <source>
        <dbReference type="Proteomes" id="UP000824469"/>
    </source>
</evidence>
<dbReference type="PROSITE" id="PS50103">
    <property type="entry name" value="ZF_C3H1"/>
    <property type="match status" value="1"/>
</dbReference>
<dbReference type="AlphaFoldDB" id="A0AA38F643"/>